<dbReference type="OrthoDB" id="5605561at2"/>
<gene>
    <name evidence="1" type="ORF">F7310_05545</name>
</gene>
<accession>A0A1L4BSM3</accession>
<sequence>MFLFLIINLAQAKYSVLNKEGQQIGLCNKLEIEKDDLNRFSRAIFSDCNRNLVLSFRGDFVYQER</sequence>
<dbReference type="AlphaFoldDB" id="A0A1L4BSM3"/>
<keyword evidence="2" id="KW-1185">Reference proteome</keyword>
<evidence type="ECO:0000313" key="2">
    <source>
        <dbReference type="Proteomes" id="UP000184222"/>
    </source>
</evidence>
<dbReference type="KEGG" id="frx:F7310_05545"/>
<name>A0A1L4BSM3_9GAMM</name>
<reference evidence="1 2" key="1">
    <citation type="journal article" date="2016" name="Appl. Environ. Microbiol.">
        <title>Whole genome relationships among Francisella bacteria of diverse origin define new species and provide specific regions for detection.</title>
        <authorList>
            <person name="Challacombe J.F."/>
            <person name="Petersen J.M."/>
            <person name="Gallegos-Graves V."/>
            <person name="Hodge D."/>
            <person name="Pillai S."/>
            <person name="Kuske C.R."/>
        </authorList>
    </citation>
    <scope>NUCLEOTIDE SEQUENCE [LARGE SCALE GENOMIC DNA]</scope>
    <source>
        <strain evidence="2">TX07-7310</strain>
    </source>
</reference>
<dbReference type="Proteomes" id="UP000184222">
    <property type="component" value="Chromosome"/>
</dbReference>
<dbReference type="EMBL" id="CP016796">
    <property type="protein sequence ID" value="API86849.1"/>
    <property type="molecule type" value="Genomic_DNA"/>
</dbReference>
<protein>
    <submittedName>
        <fullName evidence="1">Uncharacterized protein</fullName>
    </submittedName>
</protein>
<evidence type="ECO:0000313" key="1">
    <source>
        <dbReference type="EMBL" id="API86849.1"/>
    </source>
</evidence>
<proteinExistence type="predicted"/>
<organism evidence="1 2">
    <name type="scientific">Francisella uliginis</name>
    <dbReference type="NCBI Taxonomy" id="573570"/>
    <lineage>
        <taxon>Bacteria</taxon>
        <taxon>Pseudomonadati</taxon>
        <taxon>Pseudomonadota</taxon>
        <taxon>Gammaproteobacteria</taxon>
        <taxon>Thiotrichales</taxon>
        <taxon>Francisellaceae</taxon>
        <taxon>Francisella</taxon>
    </lineage>
</organism>